<dbReference type="Pfam" id="PF07963">
    <property type="entry name" value="N_methyl"/>
    <property type="match status" value="1"/>
</dbReference>
<accession>A0A0F9VK69</accession>
<dbReference type="PROSITE" id="PS00409">
    <property type="entry name" value="PROKAR_NTER_METHYL"/>
    <property type="match status" value="1"/>
</dbReference>
<feature type="transmembrane region" description="Helical" evidence="1">
    <location>
        <begin position="12"/>
        <end position="34"/>
    </location>
</feature>
<name>A0A0F9VK69_9ZZZZ</name>
<dbReference type="InterPro" id="IPR032092">
    <property type="entry name" value="PilW"/>
</dbReference>
<protein>
    <recommendedName>
        <fullName evidence="3">Type II secretion system protein J</fullName>
    </recommendedName>
</protein>
<reference evidence="2" key="1">
    <citation type="journal article" date="2015" name="Nature">
        <title>Complex archaea that bridge the gap between prokaryotes and eukaryotes.</title>
        <authorList>
            <person name="Spang A."/>
            <person name="Saw J.H."/>
            <person name="Jorgensen S.L."/>
            <person name="Zaremba-Niedzwiedzka K."/>
            <person name="Martijn J."/>
            <person name="Lind A.E."/>
            <person name="van Eijk R."/>
            <person name="Schleper C."/>
            <person name="Guy L."/>
            <person name="Ettema T.J."/>
        </authorList>
    </citation>
    <scope>NUCLEOTIDE SEQUENCE</scope>
</reference>
<gene>
    <name evidence="2" type="ORF">LCGC14_0077880</name>
</gene>
<dbReference type="InterPro" id="IPR012902">
    <property type="entry name" value="N_methyl_site"/>
</dbReference>
<organism evidence="2">
    <name type="scientific">marine sediment metagenome</name>
    <dbReference type="NCBI Taxonomy" id="412755"/>
    <lineage>
        <taxon>unclassified sequences</taxon>
        <taxon>metagenomes</taxon>
        <taxon>ecological metagenomes</taxon>
    </lineage>
</organism>
<keyword evidence="1" id="KW-0812">Transmembrane</keyword>
<dbReference type="NCBIfam" id="TIGR02532">
    <property type="entry name" value="IV_pilin_GFxxxE"/>
    <property type="match status" value="1"/>
</dbReference>
<evidence type="ECO:0008006" key="3">
    <source>
        <dbReference type="Google" id="ProtNLM"/>
    </source>
</evidence>
<dbReference type="EMBL" id="LAZR01000019">
    <property type="protein sequence ID" value="KKO05516.1"/>
    <property type="molecule type" value="Genomic_DNA"/>
</dbReference>
<dbReference type="GO" id="GO:0043683">
    <property type="term" value="P:type IV pilus assembly"/>
    <property type="evidence" value="ECO:0007669"/>
    <property type="project" value="InterPro"/>
</dbReference>
<proteinExistence type="predicted"/>
<dbReference type="AlphaFoldDB" id="A0A0F9VK69"/>
<sequence>MRLSWLRCQGMTLLELLIALALGAGLSAVIMQLFTGSMRLQSVQRSEQDLQQRAAYAQFILRASILESAAPCAAGDAVPTTGAGPGIEILAANTGSVSALAGSHVLRLRTSDCEEPVHFLYIARRSSAGQPAGLYRRRLRSDGTLSAAEELIEGVTAMTATVGIELLPVAPEPASELARGADHKPVDKPRVAYVSVDQVGDWSRVFSVNLTLSVQQVMISGEAGSGGLTMTFSTALRQSELHGRGQRTI</sequence>
<evidence type="ECO:0000256" key="1">
    <source>
        <dbReference type="SAM" id="Phobius"/>
    </source>
</evidence>
<dbReference type="Pfam" id="PF16074">
    <property type="entry name" value="PilW"/>
    <property type="match status" value="1"/>
</dbReference>
<comment type="caution">
    <text evidence="2">The sequence shown here is derived from an EMBL/GenBank/DDBJ whole genome shotgun (WGS) entry which is preliminary data.</text>
</comment>
<evidence type="ECO:0000313" key="2">
    <source>
        <dbReference type="EMBL" id="KKO05516.1"/>
    </source>
</evidence>
<keyword evidence="1" id="KW-1133">Transmembrane helix</keyword>
<keyword evidence="1" id="KW-0472">Membrane</keyword>